<dbReference type="STRING" id="5098.A0A507QX57"/>
<sequence length="167" mass="20157">MGVNISIIRDGNFRHPRYANFRPRHKYGLIPLGRAARNWCHEIITLDFKIRETVQREIYITEELEARRKSDPSEPMSDRERAIRRDWERDLKTLAKAYWEYERKLYHLEVSAPSEIAMRAYKTLREDEYCMLMERAYIWGFDTQQSAFRSVIQWNFGGLICDVNKFK</sequence>
<accession>A0A507QX57</accession>
<gene>
    <name evidence="1" type="ORF">MPDQ_006206</name>
</gene>
<name>A0A507QX57_MONPU</name>
<reference evidence="1 2" key="1">
    <citation type="submission" date="2019-06" db="EMBL/GenBank/DDBJ databases">
        <title>Wine fermentation using esterase from Monascus purpureus.</title>
        <authorList>
            <person name="Geng C."/>
            <person name="Zhang Y."/>
        </authorList>
    </citation>
    <scope>NUCLEOTIDE SEQUENCE [LARGE SCALE GENOMIC DNA]</scope>
    <source>
        <strain evidence="1">HQ1</strain>
    </source>
</reference>
<organism evidence="1 2">
    <name type="scientific">Monascus purpureus</name>
    <name type="common">Red mold</name>
    <name type="synonym">Monascus anka</name>
    <dbReference type="NCBI Taxonomy" id="5098"/>
    <lineage>
        <taxon>Eukaryota</taxon>
        <taxon>Fungi</taxon>
        <taxon>Dikarya</taxon>
        <taxon>Ascomycota</taxon>
        <taxon>Pezizomycotina</taxon>
        <taxon>Eurotiomycetes</taxon>
        <taxon>Eurotiomycetidae</taxon>
        <taxon>Eurotiales</taxon>
        <taxon>Aspergillaceae</taxon>
        <taxon>Monascus</taxon>
    </lineage>
</organism>
<dbReference type="EMBL" id="VIFY01000050">
    <property type="protein sequence ID" value="TQB73120.1"/>
    <property type="molecule type" value="Genomic_DNA"/>
</dbReference>
<evidence type="ECO:0000313" key="1">
    <source>
        <dbReference type="EMBL" id="TQB73120.1"/>
    </source>
</evidence>
<keyword evidence="2" id="KW-1185">Reference proteome</keyword>
<proteinExistence type="predicted"/>
<dbReference type="AlphaFoldDB" id="A0A507QX57"/>
<evidence type="ECO:0000313" key="2">
    <source>
        <dbReference type="Proteomes" id="UP000319663"/>
    </source>
</evidence>
<comment type="caution">
    <text evidence="1">The sequence shown here is derived from an EMBL/GenBank/DDBJ whole genome shotgun (WGS) entry which is preliminary data.</text>
</comment>
<protein>
    <submittedName>
        <fullName evidence="1">Uncharacterized protein</fullName>
    </submittedName>
</protein>
<dbReference type="Proteomes" id="UP000319663">
    <property type="component" value="Unassembled WGS sequence"/>
</dbReference>